<dbReference type="InterPro" id="IPR036866">
    <property type="entry name" value="RibonucZ/Hydroxyglut_hydro"/>
</dbReference>
<gene>
    <name evidence="2" type="ORF">HF519_00275</name>
</gene>
<dbReference type="EMBL" id="JAAXKZ010000001">
    <property type="protein sequence ID" value="NMH90056.1"/>
    <property type="molecule type" value="Genomic_DNA"/>
</dbReference>
<name>A0A848DC68_9PSEU</name>
<dbReference type="CDD" id="cd16282">
    <property type="entry name" value="metallo-hydrolase-like_MBL-fold"/>
    <property type="match status" value="1"/>
</dbReference>
<keyword evidence="2" id="KW-0378">Hydrolase</keyword>
<dbReference type="PANTHER" id="PTHR42951">
    <property type="entry name" value="METALLO-BETA-LACTAMASE DOMAIN-CONTAINING"/>
    <property type="match status" value="1"/>
</dbReference>
<evidence type="ECO:0000313" key="2">
    <source>
        <dbReference type="EMBL" id="NMH90056.1"/>
    </source>
</evidence>
<feature type="domain" description="Metallo-beta-lactamase" evidence="1">
    <location>
        <begin position="35"/>
        <end position="216"/>
    </location>
</feature>
<dbReference type="RefSeq" id="WP_169409548.1">
    <property type="nucleotide sequence ID" value="NZ_JAAXKZ010000001.1"/>
</dbReference>
<dbReference type="InterPro" id="IPR001279">
    <property type="entry name" value="Metallo-B-lactamas"/>
</dbReference>
<dbReference type="Proteomes" id="UP000586918">
    <property type="component" value="Unassembled WGS sequence"/>
</dbReference>
<organism evidence="2 3">
    <name type="scientific">Pseudonocardia bannensis</name>
    <dbReference type="NCBI Taxonomy" id="630973"/>
    <lineage>
        <taxon>Bacteria</taxon>
        <taxon>Bacillati</taxon>
        <taxon>Actinomycetota</taxon>
        <taxon>Actinomycetes</taxon>
        <taxon>Pseudonocardiales</taxon>
        <taxon>Pseudonocardiaceae</taxon>
        <taxon>Pseudonocardia</taxon>
    </lineage>
</organism>
<dbReference type="GO" id="GO:0016787">
    <property type="term" value="F:hydrolase activity"/>
    <property type="evidence" value="ECO:0007669"/>
    <property type="project" value="UniProtKB-KW"/>
</dbReference>
<dbReference type="AlphaFoldDB" id="A0A848DC68"/>
<dbReference type="Pfam" id="PF00753">
    <property type="entry name" value="Lactamase_B"/>
    <property type="match status" value="1"/>
</dbReference>
<evidence type="ECO:0000313" key="3">
    <source>
        <dbReference type="Proteomes" id="UP000586918"/>
    </source>
</evidence>
<proteinExistence type="predicted"/>
<protein>
    <submittedName>
        <fullName evidence="2">MBL fold metallo-hydrolase</fullName>
    </submittedName>
</protein>
<dbReference type="Gene3D" id="3.60.15.10">
    <property type="entry name" value="Ribonuclease Z/Hydroxyacylglutathione hydrolase-like"/>
    <property type="match status" value="1"/>
</dbReference>
<reference evidence="2 3" key="1">
    <citation type="submission" date="2020-04" db="EMBL/GenBank/DDBJ databases">
        <authorList>
            <person name="Klaysubun C."/>
            <person name="Duangmal K."/>
            <person name="Lipun K."/>
        </authorList>
    </citation>
    <scope>NUCLEOTIDE SEQUENCE [LARGE SCALE GENOMIC DNA]</scope>
    <source>
        <strain evidence="2 3">DSM 45300</strain>
    </source>
</reference>
<sequence>MSSTAQEIATPGPPRVEEVDDGIHAYIQPDGTWWINNTGFLVGRRGVVSVDACSTERRTRAYLEAIRGVTSAPVRTLVNTHHHGDHTFGNYLFDGATIVAHEATRAGVLAWGGPGAPFWTEVDWGGIEVEPPFLTYTDAVTVWVDELRCEVRHVGTAAHTTNDSIVWIPERGVLFSGDLLFNGGTPFLLQGSVAGSIEVLEKVVAPLGARVIVPGHGPVAGPEVIDEVLGYLRFVQATAQAGRAAGLTPLETARETDLGAYAQLGDSERIVGNLHRAYAELDGAAPGAAIDAVAALQDMVTFDGGRPLTCLA</sequence>
<dbReference type="PANTHER" id="PTHR42951:SF4">
    <property type="entry name" value="ACYL-COENZYME A THIOESTERASE MBLAC2"/>
    <property type="match status" value="1"/>
</dbReference>
<accession>A0A848DC68</accession>
<dbReference type="InterPro" id="IPR050855">
    <property type="entry name" value="NDM-1-like"/>
</dbReference>
<dbReference type="SMART" id="SM00849">
    <property type="entry name" value="Lactamase_B"/>
    <property type="match status" value="1"/>
</dbReference>
<comment type="caution">
    <text evidence="2">The sequence shown here is derived from an EMBL/GenBank/DDBJ whole genome shotgun (WGS) entry which is preliminary data.</text>
</comment>
<dbReference type="SUPFAM" id="SSF56281">
    <property type="entry name" value="Metallo-hydrolase/oxidoreductase"/>
    <property type="match status" value="1"/>
</dbReference>
<evidence type="ECO:0000259" key="1">
    <source>
        <dbReference type="SMART" id="SM00849"/>
    </source>
</evidence>
<keyword evidence="3" id="KW-1185">Reference proteome</keyword>